<reference evidence="9 10" key="1">
    <citation type="submission" date="2019-02" db="EMBL/GenBank/DDBJ databases">
        <title>Deep-cultivation of Planctomycetes and their phenomic and genomic characterization uncovers novel biology.</title>
        <authorList>
            <person name="Wiegand S."/>
            <person name="Jogler M."/>
            <person name="Boedeker C."/>
            <person name="Pinto D."/>
            <person name="Vollmers J."/>
            <person name="Rivas-Marin E."/>
            <person name="Kohn T."/>
            <person name="Peeters S.H."/>
            <person name="Heuer A."/>
            <person name="Rast P."/>
            <person name="Oberbeckmann S."/>
            <person name="Bunk B."/>
            <person name="Jeske O."/>
            <person name="Meyerdierks A."/>
            <person name="Storesund J.E."/>
            <person name="Kallscheuer N."/>
            <person name="Luecker S."/>
            <person name="Lage O.M."/>
            <person name="Pohl T."/>
            <person name="Merkel B.J."/>
            <person name="Hornburger P."/>
            <person name="Mueller R.-W."/>
            <person name="Bruemmer F."/>
            <person name="Labrenz M."/>
            <person name="Spormann A.M."/>
            <person name="Op den Camp H."/>
            <person name="Overmann J."/>
            <person name="Amann R."/>
            <person name="Jetten M.S.M."/>
            <person name="Mascher T."/>
            <person name="Medema M.H."/>
            <person name="Devos D.P."/>
            <person name="Kaster A.-K."/>
            <person name="Ovreas L."/>
            <person name="Rohde M."/>
            <person name="Galperin M.Y."/>
            <person name="Jogler C."/>
        </authorList>
    </citation>
    <scope>NUCLEOTIDE SEQUENCE [LARGE SCALE GENOMIC DNA]</scope>
    <source>
        <strain evidence="9 10">HG15A2</strain>
    </source>
</reference>
<gene>
    <name evidence="9" type="ORF">HG15A2_08450</name>
</gene>
<comment type="subcellular location">
    <subcellularLocation>
        <location evidence="1">Cell membrane</location>
        <topology evidence="1">Multi-pass membrane protein</topology>
    </subcellularLocation>
</comment>
<dbReference type="KEGG" id="amob:HG15A2_08450"/>
<dbReference type="SUPFAM" id="SSF82866">
    <property type="entry name" value="Multidrug efflux transporter AcrB transmembrane domain"/>
    <property type="match status" value="2"/>
</dbReference>
<feature type="transmembrane region" description="Helical" evidence="7">
    <location>
        <begin position="371"/>
        <end position="392"/>
    </location>
</feature>
<organism evidence="9 10">
    <name type="scientific">Adhaeretor mobilis</name>
    <dbReference type="NCBI Taxonomy" id="1930276"/>
    <lineage>
        <taxon>Bacteria</taxon>
        <taxon>Pseudomonadati</taxon>
        <taxon>Planctomycetota</taxon>
        <taxon>Planctomycetia</taxon>
        <taxon>Pirellulales</taxon>
        <taxon>Lacipirellulaceae</taxon>
        <taxon>Adhaeretor</taxon>
    </lineage>
</organism>
<feature type="domain" description="Membrane transport protein MMPL" evidence="8">
    <location>
        <begin position="766"/>
        <end position="961"/>
    </location>
</feature>
<dbReference type="GO" id="GO:0005886">
    <property type="term" value="C:plasma membrane"/>
    <property type="evidence" value="ECO:0007669"/>
    <property type="project" value="UniProtKB-SubCell"/>
</dbReference>
<keyword evidence="10" id="KW-1185">Reference proteome</keyword>
<dbReference type="PANTHER" id="PTHR33406">
    <property type="entry name" value="MEMBRANE PROTEIN MJ1562-RELATED"/>
    <property type="match status" value="1"/>
</dbReference>
<evidence type="ECO:0000256" key="6">
    <source>
        <dbReference type="SAM" id="MobiDB-lite"/>
    </source>
</evidence>
<feature type="transmembrane region" description="Helical" evidence="7">
    <location>
        <begin position="341"/>
        <end position="359"/>
    </location>
</feature>
<protein>
    <submittedName>
        <fullName evidence="9">MMPL family protein</fullName>
    </submittedName>
</protein>
<dbReference type="AlphaFoldDB" id="A0A517MRR7"/>
<evidence type="ECO:0000256" key="4">
    <source>
        <dbReference type="ARBA" id="ARBA00022989"/>
    </source>
</evidence>
<evidence type="ECO:0000256" key="2">
    <source>
        <dbReference type="ARBA" id="ARBA00022475"/>
    </source>
</evidence>
<feature type="transmembrane region" description="Helical" evidence="7">
    <location>
        <begin position="808"/>
        <end position="824"/>
    </location>
</feature>
<feature type="transmembrane region" description="Helical" evidence="7">
    <location>
        <begin position="931"/>
        <end position="954"/>
    </location>
</feature>
<dbReference type="InterPro" id="IPR050545">
    <property type="entry name" value="Mycobact_MmpL"/>
</dbReference>
<name>A0A517MRR7_9BACT</name>
<evidence type="ECO:0000313" key="10">
    <source>
        <dbReference type="Proteomes" id="UP000319852"/>
    </source>
</evidence>
<evidence type="ECO:0000256" key="1">
    <source>
        <dbReference type="ARBA" id="ARBA00004651"/>
    </source>
</evidence>
<keyword evidence="2" id="KW-1003">Cell membrane</keyword>
<evidence type="ECO:0000256" key="5">
    <source>
        <dbReference type="ARBA" id="ARBA00023136"/>
    </source>
</evidence>
<feature type="transmembrane region" description="Helical" evidence="7">
    <location>
        <begin position="256"/>
        <end position="276"/>
    </location>
</feature>
<dbReference type="Gene3D" id="1.20.1640.10">
    <property type="entry name" value="Multidrug efflux transporter AcrB transmembrane domain"/>
    <property type="match status" value="2"/>
</dbReference>
<feature type="transmembrane region" description="Helical" evidence="7">
    <location>
        <begin position="421"/>
        <end position="447"/>
    </location>
</feature>
<dbReference type="EMBL" id="CP036263">
    <property type="protein sequence ID" value="QDS97582.1"/>
    <property type="molecule type" value="Genomic_DNA"/>
</dbReference>
<feature type="compositionally biased region" description="Basic and acidic residues" evidence="6">
    <location>
        <begin position="980"/>
        <end position="996"/>
    </location>
</feature>
<feature type="transmembrane region" description="Helical" evidence="7">
    <location>
        <begin position="831"/>
        <end position="853"/>
    </location>
</feature>
<dbReference type="InterPro" id="IPR004869">
    <property type="entry name" value="MMPL_dom"/>
</dbReference>
<keyword evidence="4 7" id="KW-1133">Transmembrane helix</keyword>
<feature type="transmembrane region" description="Helical" evidence="7">
    <location>
        <begin position="230"/>
        <end position="249"/>
    </location>
</feature>
<keyword evidence="5 7" id="KW-0472">Membrane</keyword>
<feature type="compositionally biased region" description="Basic and acidic residues" evidence="6">
    <location>
        <begin position="1041"/>
        <end position="1057"/>
    </location>
</feature>
<evidence type="ECO:0000256" key="7">
    <source>
        <dbReference type="SAM" id="Phobius"/>
    </source>
</evidence>
<feature type="transmembrane region" description="Helical" evidence="7">
    <location>
        <begin position="296"/>
        <end position="320"/>
    </location>
</feature>
<keyword evidence="3 7" id="KW-0812">Transmembrane</keyword>
<dbReference type="OrthoDB" id="2112773at2"/>
<proteinExistence type="predicted"/>
<evidence type="ECO:0000313" key="9">
    <source>
        <dbReference type="EMBL" id="QDS97582.1"/>
    </source>
</evidence>
<dbReference type="RefSeq" id="WP_145058076.1">
    <property type="nucleotide sequence ID" value="NZ_CP036263.1"/>
</dbReference>
<dbReference type="PANTHER" id="PTHR33406:SF12">
    <property type="entry name" value="BLR2997 PROTEIN"/>
    <property type="match status" value="1"/>
</dbReference>
<evidence type="ECO:0000259" key="8">
    <source>
        <dbReference type="Pfam" id="PF03176"/>
    </source>
</evidence>
<feature type="transmembrane region" description="Helical" evidence="7">
    <location>
        <begin position="902"/>
        <end position="925"/>
    </location>
</feature>
<dbReference type="Proteomes" id="UP000319852">
    <property type="component" value="Chromosome"/>
</dbReference>
<evidence type="ECO:0000256" key="3">
    <source>
        <dbReference type="ARBA" id="ARBA00022692"/>
    </source>
</evidence>
<feature type="domain" description="Membrane transport protein MMPL" evidence="8">
    <location>
        <begin position="173"/>
        <end position="392"/>
    </location>
</feature>
<dbReference type="Pfam" id="PF03176">
    <property type="entry name" value="MMPL"/>
    <property type="match status" value="2"/>
</dbReference>
<feature type="region of interest" description="Disordered" evidence="6">
    <location>
        <begin position="978"/>
        <end position="1069"/>
    </location>
</feature>
<sequence length="1069" mass="115987">MKQPSFLARKTLGQPNYFLIAMAVAFLVALMPRGARLAIESNNNNAADWLPSNYSESVDLRWFRDHFVGQQFALVSWDGCTLGNPEKLNFFVKKLLARKEAIDVADPHSKMAERPFWYESVLTGPSVLDQMSGPDAGIPYGIACKRLEGALVGPKKVDASGKKLGNESRTTCAVVFLSSEATRDNRTMRQAIEGITATLVNDCAIPEEQIRMGGPPVDNIQIDIEGERTLIRLAGLSGIVGLLLSYWCFRSIKLTSIVFTVGVISAGMSLAIVFYFGIAEVWLFGMPKARLGTVDAILMSMPAVVYVLGLSGAIHTVNYYRDARREAGLHGAAESAVKMGWGPCLLAALTTAVGLGSLYTSDILPIKKFGMFSGIAVLGTVGVLFTVLPVFLHRFPISDDLVRRQSGGKHGGHLPSWAQRVFGVVINHNVAVVAMWLAVMAGVGFGMTKIGTSVQLLKLLDEDADLIHDYAWLEENLGNLVPMEVVLTIPEERTAEPGEAPDADGMQYRLTMVDRIALTRMIQERIEALDEVSRSLSLATFAPKQSNSGLAVLDGSVDSTTNRRLTDLRDELRNGDYLRFEKSPTTDAAGNQVIDRELWRVSARVAALSDGDEGVDYGLFVNDLKKAVDPVLFALDQRDVIVRELAKREKSIRGSKFVMLYRSNEEDTKLTKDSQEAVLRELLLSSGADAGRGGVISFNLAKFDRPGRGSAEEDNAYRDAAINRLMEEYDALILVSAGSDPTARQMAAGGLPIIDVSNSPLLSQSASISAAKPLLKTDLPRPIRAVFTGMVPVVYKTQRQLLKSLRESIGWATLLIAGVMMVVLRSPMAGLISMIPNVFPIVMVFGALGWLGIKVDIGIMMTASVALGVAVDDTVHFLTWFRRGVAQGLDRKQSAVLAYERCATAMLQTTLIGGLGLAVFATSSFTPTQQFGYLMITMLGTALVGDLLLLPAILTSPLGRFFGGKASPEAHIDWSSMEASVHDDGGLDGDQDRDQGDWPQSDSADEPDSRTIATEQPVGSPTAAERVESPATGNTASSSIEEDRHSIKHGPHAELHAKLRRLRRESSDR</sequence>
<accession>A0A517MRR7</accession>